<dbReference type="KEGG" id="rpf:Rpic12D_5011"/>
<accession>C6BPX1</accession>
<protein>
    <submittedName>
        <fullName evidence="1">Uncharacterized protein</fullName>
    </submittedName>
</protein>
<dbReference type="AlphaFoldDB" id="C6BPX1"/>
<name>C6BPX1_RALP1</name>
<sequence>MLSSASQLKPILPTVSIGSESVVIRRPGQSQPVVANILGTFKDGNDQVTRVVLDRLVHRLAESEYEGWRCSGAVVTELHRQQEANEE</sequence>
<reference evidence="1" key="1">
    <citation type="submission" date="2009-06" db="EMBL/GenBank/DDBJ databases">
        <title>Complete sequence plasmid 1 of Ralstonia pickettii 12D.</title>
        <authorList>
            <consortium name="US DOE Joint Genome Institute"/>
            <person name="Lucas S."/>
            <person name="Copeland A."/>
            <person name="Lapidus A."/>
            <person name="Glavina del Rio T."/>
            <person name="Dalin E."/>
            <person name="Tice H."/>
            <person name="Bruce D."/>
            <person name="Goodwin L."/>
            <person name="Pitluck S."/>
            <person name="Sims D."/>
            <person name="Meincke L."/>
            <person name="Brettin T."/>
            <person name="Detter J.C."/>
            <person name="Han C."/>
            <person name="Larimer F."/>
            <person name="Land M."/>
            <person name="Hauser L."/>
            <person name="Kyrpides N."/>
            <person name="Ovchinnikova G."/>
            <person name="Marsh T."/>
            <person name="Richardson P."/>
        </authorList>
    </citation>
    <scope>NUCLEOTIDE SEQUENCE [LARGE SCALE GENOMIC DNA]</scope>
    <source>
        <strain evidence="1">12D</strain>
        <plasmid>12D</plasmid>
        <plasmid evidence="1">pRp12D01</plasmid>
    </source>
</reference>
<keyword evidence="1" id="KW-0614">Plasmid</keyword>
<gene>
    <name evidence="1" type="ordered locus">Rpic12D_5011</name>
</gene>
<proteinExistence type="predicted"/>
<dbReference type="EMBL" id="CP001646">
    <property type="protein sequence ID" value="ACS66245.1"/>
    <property type="molecule type" value="Genomic_DNA"/>
</dbReference>
<evidence type="ECO:0000313" key="1">
    <source>
        <dbReference type="EMBL" id="ACS66245.1"/>
    </source>
</evidence>
<geneLocation type="plasmid" evidence="1">
    <name>pRp12D01</name>
</geneLocation>
<organism evidence="1">
    <name type="scientific">Ralstonia pickettii (strain 12D)</name>
    <dbReference type="NCBI Taxonomy" id="428406"/>
    <lineage>
        <taxon>Bacteria</taxon>
        <taxon>Pseudomonadati</taxon>
        <taxon>Pseudomonadota</taxon>
        <taxon>Betaproteobacteria</taxon>
        <taxon>Burkholderiales</taxon>
        <taxon>Burkholderiaceae</taxon>
        <taxon>Ralstonia</taxon>
    </lineage>
</organism>
<dbReference type="HOGENOM" id="CLU_190728_0_0_4"/>